<keyword evidence="1" id="KW-1133">Transmembrane helix</keyword>
<accession>A0YE22</accession>
<keyword evidence="1" id="KW-0812">Transmembrane</keyword>
<dbReference type="Proteomes" id="UP000004931">
    <property type="component" value="Unassembled WGS sequence"/>
</dbReference>
<keyword evidence="3" id="KW-1185">Reference proteome</keyword>
<evidence type="ECO:0000313" key="2">
    <source>
        <dbReference type="EMBL" id="EAW31056.1"/>
    </source>
</evidence>
<proteinExistence type="predicted"/>
<comment type="caution">
    <text evidence="2">The sequence shown here is derived from an EMBL/GenBank/DDBJ whole genome shotgun (WGS) entry which is preliminary data.</text>
</comment>
<evidence type="ECO:0000256" key="1">
    <source>
        <dbReference type="SAM" id="Phobius"/>
    </source>
</evidence>
<feature type="transmembrane region" description="Helical" evidence="1">
    <location>
        <begin position="91"/>
        <end position="112"/>
    </location>
</feature>
<dbReference type="eggNOG" id="ENOG50332TA">
    <property type="taxonomic scope" value="Bacteria"/>
</dbReference>
<dbReference type="AlphaFoldDB" id="A0YE22"/>
<gene>
    <name evidence="2" type="ORF">GP2143_10677</name>
</gene>
<name>A0YE22_9GAMM</name>
<dbReference type="EMBL" id="AAVT01000005">
    <property type="protein sequence ID" value="EAW31056.1"/>
    <property type="molecule type" value="Genomic_DNA"/>
</dbReference>
<sequence>MSVLIFRLNGVSDEEAADVRELLNDNQLAFYETNAGRWGLSIAALWLKDGDQLRQARYLLTEYQRQRENNAKNNNSLLQQSAWQRIKQAPLYYMLLIATIIAVATISVVPFLDFDS</sequence>
<evidence type="ECO:0000313" key="3">
    <source>
        <dbReference type="Proteomes" id="UP000004931"/>
    </source>
</evidence>
<dbReference type="Pfam" id="PF19661">
    <property type="entry name" value="DUF6164"/>
    <property type="match status" value="1"/>
</dbReference>
<reference evidence="2 3" key="1">
    <citation type="journal article" date="2010" name="J. Bacteriol.">
        <title>Genome sequence of the oligotrophic marine Gammaproteobacterium HTCC2143, isolated from the Oregon Coast.</title>
        <authorList>
            <person name="Oh H.M."/>
            <person name="Kang I."/>
            <person name="Ferriera S."/>
            <person name="Giovannoni S.J."/>
            <person name="Cho J.C."/>
        </authorList>
    </citation>
    <scope>NUCLEOTIDE SEQUENCE [LARGE SCALE GENOMIC DNA]</scope>
    <source>
        <strain evidence="2 3">HTCC2143</strain>
    </source>
</reference>
<protein>
    <recommendedName>
        <fullName evidence="4">DUF2007 domain-containing protein</fullName>
    </recommendedName>
</protein>
<organism evidence="2 3">
    <name type="scientific">marine gamma proteobacterium HTCC2143</name>
    <dbReference type="NCBI Taxonomy" id="247633"/>
    <lineage>
        <taxon>Bacteria</taxon>
        <taxon>Pseudomonadati</taxon>
        <taxon>Pseudomonadota</taxon>
        <taxon>Gammaproteobacteria</taxon>
        <taxon>Cellvibrionales</taxon>
        <taxon>Spongiibacteraceae</taxon>
        <taxon>BD1-7 clade</taxon>
    </lineage>
</organism>
<keyword evidence="1" id="KW-0472">Membrane</keyword>
<dbReference type="OrthoDB" id="5569385at2"/>
<evidence type="ECO:0008006" key="4">
    <source>
        <dbReference type="Google" id="ProtNLM"/>
    </source>
</evidence>
<dbReference type="InterPro" id="IPR046162">
    <property type="entry name" value="DUF6164"/>
</dbReference>
<dbReference type="STRING" id="247633.GP2143_10677"/>